<comment type="cofactor">
    <cofactor evidence="12">
        <name>Zn(2+)</name>
        <dbReference type="ChEBI" id="CHEBI:29105"/>
    </cofactor>
    <text evidence="12">Binds 2 zinc ions per subunit.</text>
</comment>
<evidence type="ECO:0000256" key="1">
    <source>
        <dbReference type="ARBA" id="ARBA00022515"/>
    </source>
</evidence>
<dbReference type="GO" id="GO:0016887">
    <property type="term" value="F:ATP hydrolysis activity"/>
    <property type="evidence" value="ECO:0007669"/>
    <property type="project" value="RHEA"/>
</dbReference>
<dbReference type="OrthoDB" id="9759544at2"/>
<feature type="binding site" evidence="12">
    <location>
        <position position="481"/>
    </location>
    <ligand>
        <name>Zn(2+)</name>
        <dbReference type="ChEBI" id="CHEBI:29105"/>
        <label>1</label>
    </ligand>
</feature>
<dbReference type="AlphaFoldDB" id="A0A364NMS1"/>
<dbReference type="GO" id="GO:0006302">
    <property type="term" value="P:double-strand break repair"/>
    <property type="evidence" value="ECO:0007669"/>
    <property type="project" value="InterPro"/>
</dbReference>
<dbReference type="EC" id="5.6.2.4" evidence="12"/>
<dbReference type="GO" id="GO:0006270">
    <property type="term" value="P:DNA replication initiation"/>
    <property type="evidence" value="ECO:0007669"/>
    <property type="project" value="TreeGrafter"/>
</dbReference>
<reference evidence="14 15" key="1">
    <citation type="submission" date="2018-06" db="EMBL/GenBank/DDBJ databases">
        <title>Nitrincola tibetense sp. nov., isolated from Lake XuguoCo on Tibetan Plateau.</title>
        <authorList>
            <person name="Xing P."/>
        </authorList>
    </citation>
    <scope>NUCLEOTIDE SEQUENCE [LARGE SCALE GENOMIC DNA]</scope>
    <source>
        <strain evidence="15">xg18</strain>
    </source>
</reference>
<feature type="binding site" evidence="12">
    <location>
        <position position="484"/>
    </location>
    <ligand>
        <name>Zn(2+)</name>
        <dbReference type="ChEBI" id="CHEBI:29105"/>
        <label>1</label>
    </ligand>
</feature>
<dbReference type="GO" id="GO:0006310">
    <property type="term" value="P:DNA recombination"/>
    <property type="evidence" value="ECO:0007669"/>
    <property type="project" value="InterPro"/>
</dbReference>
<feature type="binding site" evidence="12">
    <location>
        <position position="444"/>
    </location>
    <ligand>
        <name>Zn(2+)</name>
        <dbReference type="ChEBI" id="CHEBI:29105"/>
        <label>1</label>
    </ligand>
</feature>
<keyword evidence="4 12" id="KW-0547">Nucleotide-binding</keyword>
<comment type="function">
    <text evidence="12">Initiates the restart of stalled replication forks, which reloads the replicative helicase on sites other than the origin of replication. Recognizes and binds to abandoned replication forks and remodels them to uncover a helicase loading site. Promotes assembly of the primosome at these replication forks.</text>
</comment>
<evidence type="ECO:0000259" key="13">
    <source>
        <dbReference type="PROSITE" id="PS51192"/>
    </source>
</evidence>
<keyword evidence="6 12" id="KW-0347">Helicase</keyword>
<gene>
    <name evidence="12" type="primary">priA</name>
    <name evidence="14" type="ORF">DN062_08615</name>
</gene>
<sequence>MVFYVILRVAIPSPLHKLFDYLCPVELEGLAKPGMRIKVPFGSREIIGIVIDTDVHSDYSSKQLKTALMLLDADPVLDATQFWLARWAAHYYFYPEGEALQQALPVLLRKGQEPTFAHATLWRATAHATLSSLATSAKRQRELLELLLRNPQGVSTEAIKIEGFSTPLLKALADKHLAESFASHPRPYQFATGSETILKEAPLTLNEEQASALYSLLNPSHFHTLLLEGITGSGKTEVYLQAIEAILKVGKQALILVPEIGLTPQTLSRFKARFQVPVMALHSGLTDRQRLDAWLMARDGSARILIGTRSAIFTPMKNPGIIIVDEEHDPSFKQQEGFRYHARDLAVLRAKKEDIPLLLTTATPSLESLHNALDGRYQHLHLRQRAGNASAPKFKFLDIRGEALQAGMAPELIHHIRQHLSAQTQVLIFLNRRGFSPSLICHDCGAVNECTRCDARMTLHRSPAHMHCHHCDRQTPIPKRCHQCHSEDLRPSGAGTERTEEQLKSLFPNIPVLRIDRDSTSRKHALENMMKQIHTGQPCIMIGTQMLAKGHHFPRVTLVAVLDADAGLFSADFRGMEKTAQLILQVAGRAGRAELSGEVLLQTHHPDHPMLAALVTQGYEAFAKSELVLRQGAGLPPFHHHALIRAEASRQGWAEAFLRSIREAIETHLSLPPGNHWSGPFPSPMEKRAGLFRSQMLIQGRERRHLHTLLRMIMQEVEHNPMKNKVRWSIDVDPIDSY</sequence>
<dbReference type="InterPro" id="IPR005259">
    <property type="entry name" value="PriA"/>
</dbReference>
<dbReference type="Proteomes" id="UP000250744">
    <property type="component" value="Unassembled WGS sequence"/>
</dbReference>
<evidence type="ECO:0000256" key="9">
    <source>
        <dbReference type="ARBA" id="ARBA00023125"/>
    </source>
</evidence>
<dbReference type="GO" id="GO:0008270">
    <property type="term" value="F:zinc ion binding"/>
    <property type="evidence" value="ECO:0007669"/>
    <property type="project" value="UniProtKB-UniRule"/>
</dbReference>
<evidence type="ECO:0000256" key="12">
    <source>
        <dbReference type="HAMAP-Rule" id="MF_00983"/>
    </source>
</evidence>
<comment type="caution">
    <text evidence="14">The sequence shown here is derived from an EMBL/GenBank/DDBJ whole genome shotgun (WGS) entry which is preliminary data.</text>
</comment>
<dbReference type="InterPro" id="IPR001650">
    <property type="entry name" value="Helicase_C-like"/>
</dbReference>
<dbReference type="SMART" id="SM00487">
    <property type="entry name" value="DEXDc"/>
    <property type="match status" value="1"/>
</dbReference>
<comment type="catalytic activity">
    <reaction evidence="11 12">
        <text>ATP + H2O = ADP + phosphate + H(+)</text>
        <dbReference type="Rhea" id="RHEA:13065"/>
        <dbReference type="ChEBI" id="CHEBI:15377"/>
        <dbReference type="ChEBI" id="CHEBI:15378"/>
        <dbReference type="ChEBI" id="CHEBI:30616"/>
        <dbReference type="ChEBI" id="CHEBI:43474"/>
        <dbReference type="ChEBI" id="CHEBI:456216"/>
        <dbReference type="EC" id="5.6.2.4"/>
    </reaction>
</comment>
<dbReference type="Pfam" id="PF18319">
    <property type="entry name" value="Zn_ribbon_PriA"/>
    <property type="match status" value="1"/>
</dbReference>
<evidence type="ECO:0000256" key="5">
    <source>
        <dbReference type="ARBA" id="ARBA00022801"/>
    </source>
</evidence>
<accession>A0A364NMS1</accession>
<dbReference type="NCBIfam" id="NF004067">
    <property type="entry name" value="PRK05580.1-4"/>
    <property type="match status" value="1"/>
</dbReference>
<dbReference type="InterPro" id="IPR014001">
    <property type="entry name" value="Helicase_ATP-bd"/>
</dbReference>
<keyword evidence="15" id="KW-1185">Reference proteome</keyword>
<dbReference type="GO" id="GO:0006269">
    <property type="term" value="P:DNA replication, synthesis of primer"/>
    <property type="evidence" value="ECO:0007669"/>
    <property type="project" value="UniProtKB-KW"/>
</dbReference>
<dbReference type="InterPro" id="IPR041222">
    <property type="entry name" value="PriA_3primeBD"/>
</dbReference>
<dbReference type="GO" id="GO:0043138">
    <property type="term" value="F:3'-5' DNA helicase activity"/>
    <property type="evidence" value="ECO:0007669"/>
    <property type="project" value="UniProtKB-EC"/>
</dbReference>
<dbReference type="Pfam" id="PF17764">
    <property type="entry name" value="PriA_3primeBD"/>
    <property type="match status" value="1"/>
</dbReference>
<keyword evidence="2 12" id="KW-0235">DNA replication</keyword>
<feature type="binding site" evidence="12">
    <location>
        <position position="471"/>
    </location>
    <ligand>
        <name>Zn(2+)</name>
        <dbReference type="ChEBI" id="CHEBI:29105"/>
        <label>2</label>
    </ligand>
</feature>
<dbReference type="InterPro" id="IPR040498">
    <property type="entry name" value="PriA_CRR"/>
</dbReference>
<dbReference type="PANTHER" id="PTHR30580:SF0">
    <property type="entry name" value="PRIMOSOMAL PROTEIN N"/>
    <property type="match status" value="1"/>
</dbReference>
<name>A0A364NMS1_9GAMM</name>
<dbReference type="EMBL" id="QKRX01000005">
    <property type="protein sequence ID" value="RAU18398.1"/>
    <property type="molecule type" value="Genomic_DNA"/>
</dbReference>
<evidence type="ECO:0000256" key="6">
    <source>
        <dbReference type="ARBA" id="ARBA00022806"/>
    </source>
</evidence>
<dbReference type="SUPFAM" id="SSF52540">
    <property type="entry name" value="P-loop containing nucleoside triphosphate hydrolases"/>
    <property type="match status" value="2"/>
</dbReference>
<evidence type="ECO:0000313" key="14">
    <source>
        <dbReference type="EMBL" id="RAU18398.1"/>
    </source>
</evidence>
<evidence type="ECO:0000256" key="2">
    <source>
        <dbReference type="ARBA" id="ARBA00022705"/>
    </source>
</evidence>
<evidence type="ECO:0000256" key="8">
    <source>
        <dbReference type="ARBA" id="ARBA00022840"/>
    </source>
</evidence>
<keyword evidence="7 12" id="KW-0862">Zinc</keyword>
<dbReference type="CDD" id="cd18804">
    <property type="entry name" value="SF2_C_priA"/>
    <property type="match status" value="1"/>
</dbReference>
<dbReference type="InterPro" id="IPR011545">
    <property type="entry name" value="DEAD/DEAH_box_helicase_dom"/>
</dbReference>
<dbReference type="PROSITE" id="PS51192">
    <property type="entry name" value="HELICASE_ATP_BIND_1"/>
    <property type="match status" value="1"/>
</dbReference>
<keyword evidence="1 12" id="KW-0639">Primosome</keyword>
<protein>
    <recommendedName>
        <fullName evidence="12">Replication restart protein PriA</fullName>
    </recommendedName>
    <alternativeName>
        <fullName evidence="12">ATP-dependent DNA helicase PriA</fullName>
        <ecNumber evidence="12">5.6.2.4</ecNumber>
    </alternativeName>
    <alternativeName>
        <fullName evidence="12">DNA 3'-5' helicase PriA</fullName>
    </alternativeName>
</protein>
<feature type="binding site" evidence="12">
    <location>
        <position position="450"/>
    </location>
    <ligand>
        <name>Zn(2+)</name>
        <dbReference type="ChEBI" id="CHEBI:29105"/>
        <label>2</label>
    </ligand>
</feature>
<dbReference type="HAMAP" id="MF_00983">
    <property type="entry name" value="PriA"/>
    <property type="match status" value="1"/>
</dbReference>
<organism evidence="14 15">
    <name type="scientific">Nitrincola tibetensis</name>
    <dbReference type="NCBI Taxonomy" id="2219697"/>
    <lineage>
        <taxon>Bacteria</taxon>
        <taxon>Pseudomonadati</taxon>
        <taxon>Pseudomonadota</taxon>
        <taxon>Gammaproteobacteria</taxon>
        <taxon>Oceanospirillales</taxon>
        <taxon>Oceanospirillaceae</taxon>
        <taxon>Nitrincola</taxon>
    </lineage>
</organism>
<dbReference type="SMART" id="SM00490">
    <property type="entry name" value="HELICc"/>
    <property type="match status" value="1"/>
</dbReference>
<evidence type="ECO:0000313" key="15">
    <source>
        <dbReference type="Proteomes" id="UP000250744"/>
    </source>
</evidence>
<dbReference type="InterPro" id="IPR041236">
    <property type="entry name" value="PriA_C"/>
</dbReference>
<keyword evidence="3 12" id="KW-0479">Metal-binding</keyword>
<comment type="subunit">
    <text evidence="12">Component of the replication restart primosome.</text>
</comment>
<dbReference type="InterPro" id="IPR042115">
    <property type="entry name" value="PriA_3primeBD_sf"/>
</dbReference>
<dbReference type="Gene3D" id="3.40.1440.60">
    <property type="entry name" value="PriA, 3(prime) DNA-binding domain"/>
    <property type="match status" value="1"/>
</dbReference>
<dbReference type="Pfam" id="PF00270">
    <property type="entry name" value="DEAD"/>
    <property type="match status" value="1"/>
</dbReference>
<dbReference type="NCBIfam" id="TIGR00595">
    <property type="entry name" value="priA"/>
    <property type="match status" value="1"/>
</dbReference>
<dbReference type="Pfam" id="PF00271">
    <property type="entry name" value="Helicase_C"/>
    <property type="match status" value="1"/>
</dbReference>
<keyword evidence="5 12" id="KW-0378">Hydrolase</keyword>
<comment type="similarity">
    <text evidence="12">Belongs to the helicase family. PriA subfamily.</text>
</comment>
<keyword evidence="9 12" id="KW-0238">DNA-binding</keyword>
<comment type="catalytic activity">
    <reaction evidence="12">
        <text>Couples ATP hydrolysis with the unwinding of duplex DNA by translocating in the 3'-5' direction.</text>
        <dbReference type="EC" id="5.6.2.4"/>
    </reaction>
</comment>
<evidence type="ECO:0000256" key="4">
    <source>
        <dbReference type="ARBA" id="ARBA00022741"/>
    </source>
</evidence>
<dbReference type="Gene3D" id="3.40.50.300">
    <property type="entry name" value="P-loop containing nucleotide triphosphate hydrolases"/>
    <property type="match status" value="2"/>
</dbReference>
<dbReference type="GO" id="GO:0003677">
    <property type="term" value="F:DNA binding"/>
    <property type="evidence" value="ECO:0007669"/>
    <property type="project" value="UniProtKB-UniRule"/>
</dbReference>
<dbReference type="Pfam" id="PF18074">
    <property type="entry name" value="PriA_C"/>
    <property type="match status" value="1"/>
</dbReference>
<evidence type="ECO:0000256" key="10">
    <source>
        <dbReference type="ARBA" id="ARBA00023235"/>
    </source>
</evidence>
<dbReference type="GO" id="GO:0005524">
    <property type="term" value="F:ATP binding"/>
    <property type="evidence" value="ECO:0007669"/>
    <property type="project" value="UniProtKB-UniRule"/>
</dbReference>
<keyword evidence="10 12" id="KW-0413">Isomerase</keyword>
<evidence type="ECO:0000256" key="3">
    <source>
        <dbReference type="ARBA" id="ARBA00022723"/>
    </source>
</evidence>
<dbReference type="CDD" id="cd17929">
    <property type="entry name" value="DEXHc_priA"/>
    <property type="match status" value="1"/>
</dbReference>
<feature type="binding site" evidence="12">
    <location>
        <position position="453"/>
    </location>
    <ligand>
        <name>Zn(2+)</name>
        <dbReference type="ChEBI" id="CHEBI:29105"/>
        <label>2</label>
    </ligand>
</feature>
<evidence type="ECO:0000256" key="11">
    <source>
        <dbReference type="ARBA" id="ARBA00048988"/>
    </source>
</evidence>
<dbReference type="InterPro" id="IPR027417">
    <property type="entry name" value="P-loop_NTPase"/>
</dbReference>
<feature type="domain" description="Helicase ATP-binding" evidence="13">
    <location>
        <begin position="216"/>
        <end position="382"/>
    </location>
</feature>
<dbReference type="FunFam" id="3.40.1440.60:FF:000001">
    <property type="entry name" value="Primosomal protein N"/>
    <property type="match status" value="1"/>
</dbReference>
<evidence type="ECO:0000256" key="7">
    <source>
        <dbReference type="ARBA" id="ARBA00022833"/>
    </source>
</evidence>
<dbReference type="NCBIfam" id="NF004065">
    <property type="entry name" value="PRK05580.1-1"/>
    <property type="match status" value="1"/>
</dbReference>
<feature type="binding site" evidence="12">
    <location>
        <position position="441"/>
    </location>
    <ligand>
        <name>Zn(2+)</name>
        <dbReference type="ChEBI" id="CHEBI:29105"/>
        <label>1</label>
    </ligand>
</feature>
<dbReference type="PANTHER" id="PTHR30580">
    <property type="entry name" value="PRIMOSOMAL PROTEIN N"/>
    <property type="match status" value="1"/>
</dbReference>
<keyword evidence="8 12" id="KW-0067">ATP-binding</keyword>
<feature type="binding site" evidence="12">
    <location>
        <position position="468"/>
    </location>
    <ligand>
        <name>Zn(2+)</name>
        <dbReference type="ChEBI" id="CHEBI:29105"/>
        <label>2</label>
    </ligand>
</feature>
<dbReference type="GO" id="GO:1990077">
    <property type="term" value="C:primosome complex"/>
    <property type="evidence" value="ECO:0007669"/>
    <property type="project" value="UniProtKB-UniRule"/>
</dbReference>
<dbReference type="FunFam" id="3.40.50.300:FF:000489">
    <property type="entry name" value="Primosome assembly protein PriA"/>
    <property type="match status" value="1"/>
</dbReference>
<proteinExistence type="inferred from homology"/>